<reference evidence="3" key="2">
    <citation type="journal article" date="2022" name="Res Sq">
        <title>Comparative Genomics Reveals Insights into the Divergent Evolution of Astigmatic Mites and Household Pest Adaptations.</title>
        <authorList>
            <person name="Xiong Q."/>
            <person name="Wan A.T.-Y."/>
            <person name="Liu X.-Y."/>
            <person name="Fung C.S.-H."/>
            <person name="Xiao X."/>
            <person name="Malainual N."/>
            <person name="Hou J."/>
            <person name="Wang L."/>
            <person name="Wang M."/>
            <person name="Yang K."/>
            <person name="Cui Y."/>
            <person name="Leung E."/>
            <person name="Nong W."/>
            <person name="Shin S.-K."/>
            <person name="Au S."/>
            <person name="Jeong K.Y."/>
            <person name="Chew F.T."/>
            <person name="Hui J."/>
            <person name="Leung T.F."/>
            <person name="Tungtrongchitr A."/>
            <person name="Zhong N."/>
            <person name="Liu Z."/>
            <person name="Tsui S."/>
        </authorList>
    </citation>
    <scope>NUCLEOTIDE SEQUENCE</scope>
    <source>
        <strain evidence="3">Derf</strain>
        <tissue evidence="3">Whole organism</tissue>
    </source>
</reference>
<dbReference type="AlphaFoldDB" id="A0A922IEP5"/>
<dbReference type="PANTHER" id="PTHR10380:SF173">
    <property type="entry name" value="CUTICULAR PROTEIN 47EF, ISOFORM C-RELATED"/>
    <property type="match status" value="1"/>
</dbReference>
<organism evidence="3 4">
    <name type="scientific">Dermatophagoides farinae</name>
    <name type="common">American house dust mite</name>
    <dbReference type="NCBI Taxonomy" id="6954"/>
    <lineage>
        <taxon>Eukaryota</taxon>
        <taxon>Metazoa</taxon>
        <taxon>Ecdysozoa</taxon>
        <taxon>Arthropoda</taxon>
        <taxon>Chelicerata</taxon>
        <taxon>Arachnida</taxon>
        <taxon>Acari</taxon>
        <taxon>Acariformes</taxon>
        <taxon>Sarcoptiformes</taxon>
        <taxon>Astigmata</taxon>
        <taxon>Psoroptidia</taxon>
        <taxon>Analgoidea</taxon>
        <taxon>Pyroglyphidae</taxon>
        <taxon>Dermatophagoidinae</taxon>
        <taxon>Dermatophagoides</taxon>
    </lineage>
</organism>
<comment type="caution">
    <text evidence="3">The sequence shown here is derived from an EMBL/GenBank/DDBJ whole genome shotgun (WGS) entry which is preliminary data.</text>
</comment>
<evidence type="ECO:0000313" key="4">
    <source>
        <dbReference type="Proteomes" id="UP000790347"/>
    </source>
</evidence>
<protein>
    <submittedName>
        <fullName evidence="3">Uncharacterized protein</fullName>
    </submittedName>
</protein>
<keyword evidence="1 2" id="KW-0193">Cuticle</keyword>
<dbReference type="Pfam" id="PF00379">
    <property type="entry name" value="Chitin_bind_4"/>
    <property type="match status" value="1"/>
</dbReference>
<dbReference type="Proteomes" id="UP000790347">
    <property type="component" value="Unassembled WGS sequence"/>
</dbReference>
<proteinExistence type="predicted"/>
<dbReference type="GO" id="GO:0062129">
    <property type="term" value="C:chitin-based extracellular matrix"/>
    <property type="evidence" value="ECO:0007669"/>
    <property type="project" value="TreeGrafter"/>
</dbReference>
<evidence type="ECO:0000256" key="2">
    <source>
        <dbReference type="PROSITE-ProRule" id="PRU00497"/>
    </source>
</evidence>
<keyword evidence="4" id="KW-1185">Reference proteome</keyword>
<dbReference type="PANTHER" id="PTHR10380">
    <property type="entry name" value="CUTICLE PROTEIN"/>
    <property type="match status" value="1"/>
</dbReference>
<dbReference type="EMBL" id="ASGP02000001">
    <property type="protein sequence ID" value="KAH9528690.1"/>
    <property type="molecule type" value="Genomic_DNA"/>
</dbReference>
<evidence type="ECO:0000256" key="1">
    <source>
        <dbReference type="ARBA" id="ARBA00022460"/>
    </source>
</evidence>
<dbReference type="GO" id="GO:0008010">
    <property type="term" value="F:structural constituent of chitin-based larval cuticle"/>
    <property type="evidence" value="ECO:0007669"/>
    <property type="project" value="TreeGrafter"/>
</dbReference>
<dbReference type="InterPro" id="IPR000618">
    <property type="entry name" value="Insect_cuticle"/>
</dbReference>
<reference evidence="3" key="1">
    <citation type="submission" date="2013-05" db="EMBL/GenBank/DDBJ databases">
        <authorList>
            <person name="Yim A.K.Y."/>
            <person name="Chan T.F."/>
            <person name="Ji K.M."/>
            <person name="Liu X.Y."/>
            <person name="Zhou J.W."/>
            <person name="Li R.Q."/>
            <person name="Yang K.Y."/>
            <person name="Li J."/>
            <person name="Li M."/>
            <person name="Law P.T.W."/>
            <person name="Wu Y.L."/>
            <person name="Cai Z.L."/>
            <person name="Qin H."/>
            <person name="Bao Y."/>
            <person name="Leung R.K.K."/>
            <person name="Ng P.K.S."/>
            <person name="Zou J."/>
            <person name="Zhong X.J."/>
            <person name="Ran P.X."/>
            <person name="Zhong N.S."/>
            <person name="Liu Z.G."/>
            <person name="Tsui S.K.W."/>
        </authorList>
    </citation>
    <scope>NUCLEOTIDE SEQUENCE</scope>
    <source>
        <strain evidence="3">Derf</strain>
        <tissue evidence="3">Whole organism</tissue>
    </source>
</reference>
<evidence type="ECO:0000313" key="3">
    <source>
        <dbReference type="EMBL" id="KAH9528690.1"/>
    </source>
</evidence>
<name>A0A922IEP5_DERFA</name>
<sequence length="291" mass="31377">MYKIVLIVVVGTTTVLPAVFGYNYGQSLSHAYSKGGGGGGGGGYDDHYAPQPYKFGYDIKGDYGGGLYQNEMGDEYGNKKGSYGYTDSYGIYRQVDYIADKHGFRATIKTNEPGTANENPASVYIHSNAPAVDYTSAEGGGYNSAANGYGKKLSSSGSRYGVGGMTAATSYIKSSSPSYSDGSNQIGLYKSASYAIPQYSSAAKTFHPMINRNKASQAAVAASSSSSIYQMPAYYMEPKTVYKNIPYKASASNPVPKTLHLNDKQISQLYGVQMIANLQKDFQRIKNRQKY</sequence>
<dbReference type="InterPro" id="IPR050468">
    <property type="entry name" value="Cuticle_Struct_Prot"/>
</dbReference>
<dbReference type="PROSITE" id="PS51155">
    <property type="entry name" value="CHIT_BIND_RR_2"/>
    <property type="match status" value="1"/>
</dbReference>
<gene>
    <name evidence="3" type="ORF">DERF_002610</name>
</gene>
<accession>A0A922IEP5</accession>